<reference evidence="4 5" key="1">
    <citation type="submission" date="2020-03" db="EMBL/GenBank/DDBJ databases">
        <title>Genomic Encyclopedia of Type Strains, Phase IV (KMG-IV): sequencing the most valuable type-strain genomes for metagenomic binning, comparative biology and taxonomic classification.</title>
        <authorList>
            <person name="Goeker M."/>
        </authorList>
    </citation>
    <scope>NUCLEOTIDE SEQUENCE [LARGE SCALE GENOMIC DNA]</scope>
    <source>
        <strain evidence="4 5">DSM 19867</strain>
    </source>
</reference>
<comment type="similarity">
    <text evidence="1">Belongs to the FAH family.</text>
</comment>
<comment type="caution">
    <text evidence="4">The sequence shown here is derived from an EMBL/GenBank/DDBJ whole genome shotgun (WGS) entry which is preliminary data.</text>
</comment>
<dbReference type="RefSeq" id="WP_167083367.1">
    <property type="nucleotide sequence ID" value="NZ_BAAADC010000001.1"/>
</dbReference>
<evidence type="ECO:0000313" key="4">
    <source>
        <dbReference type="EMBL" id="NIK89263.1"/>
    </source>
</evidence>
<sequence length="282" mass="30949">MKLVTFATGGQAAIGRVEEGGILPLPFGFGSMIDLINHWPEREAQVRNVTQTTALEKLPLKEAILLPPIPRPGKILAIGLNYADHIREMGGEIPERQVWFCKQPTAANGPFQPIILPKVAREVDYEAELVAVIGKGGRHISREEAPNHVFGYCVGNDVSVRDWQMATSQWMLGKSFDTHAPFGPWITTADEIGDPHGLGVRAFVNGELRQDSDTSNLVFDLWEQIALVSQVMTLEPGDLIFTGTPGGVGMGFKPPRYLGDGDIVRIEIDRLGTIEAVCEREE</sequence>
<dbReference type="AlphaFoldDB" id="A0A846N115"/>
<keyword evidence="5" id="KW-1185">Reference proteome</keyword>
<dbReference type="InterPro" id="IPR036663">
    <property type="entry name" value="Fumarylacetoacetase_C_sf"/>
</dbReference>
<evidence type="ECO:0000256" key="2">
    <source>
        <dbReference type="ARBA" id="ARBA00022723"/>
    </source>
</evidence>
<dbReference type="InterPro" id="IPR011234">
    <property type="entry name" value="Fumarylacetoacetase-like_C"/>
</dbReference>
<dbReference type="PANTHER" id="PTHR42796:SF4">
    <property type="entry name" value="FUMARYLACETOACETATE HYDROLASE DOMAIN-CONTAINING PROTEIN 2A"/>
    <property type="match status" value="1"/>
</dbReference>
<evidence type="ECO:0000313" key="5">
    <source>
        <dbReference type="Proteomes" id="UP000570514"/>
    </source>
</evidence>
<organism evidence="4 5">
    <name type="scientific">Rhizomicrobium palustre</name>
    <dbReference type="NCBI Taxonomy" id="189966"/>
    <lineage>
        <taxon>Bacteria</taxon>
        <taxon>Pseudomonadati</taxon>
        <taxon>Pseudomonadota</taxon>
        <taxon>Alphaproteobacteria</taxon>
        <taxon>Micropepsales</taxon>
        <taxon>Micropepsaceae</taxon>
        <taxon>Rhizomicrobium</taxon>
    </lineage>
</organism>
<evidence type="ECO:0000256" key="1">
    <source>
        <dbReference type="ARBA" id="ARBA00010211"/>
    </source>
</evidence>
<dbReference type="Pfam" id="PF01557">
    <property type="entry name" value="FAA_hydrolase"/>
    <property type="match status" value="1"/>
</dbReference>
<gene>
    <name evidence="4" type="ORF">FHS83_002581</name>
</gene>
<dbReference type="EMBL" id="JAASRM010000001">
    <property type="protein sequence ID" value="NIK89263.1"/>
    <property type="molecule type" value="Genomic_DNA"/>
</dbReference>
<feature type="domain" description="Fumarylacetoacetase-like C-terminal" evidence="3">
    <location>
        <begin position="74"/>
        <end position="276"/>
    </location>
</feature>
<accession>A0A846N115</accession>
<keyword evidence="2" id="KW-0479">Metal-binding</keyword>
<evidence type="ECO:0000259" key="3">
    <source>
        <dbReference type="Pfam" id="PF01557"/>
    </source>
</evidence>
<dbReference type="FunFam" id="3.90.850.10:FF:000002">
    <property type="entry name" value="2-hydroxyhepta-2,4-diene-1,7-dioate isomerase"/>
    <property type="match status" value="1"/>
</dbReference>
<dbReference type="GO" id="GO:0046872">
    <property type="term" value="F:metal ion binding"/>
    <property type="evidence" value="ECO:0007669"/>
    <property type="project" value="UniProtKB-KW"/>
</dbReference>
<dbReference type="Gene3D" id="3.90.850.10">
    <property type="entry name" value="Fumarylacetoacetase-like, C-terminal domain"/>
    <property type="match status" value="1"/>
</dbReference>
<dbReference type="GO" id="GO:0016853">
    <property type="term" value="F:isomerase activity"/>
    <property type="evidence" value="ECO:0007669"/>
    <property type="project" value="UniProtKB-ARBA"/>
</dbReference>
<protein>
    <submittedName>
        <fullName evidence="4">2-keto-4-pentenoate hydratase/2-oxohepta-3-ene-1,7-dioic acid hydratase in catechol pathway</fullName>
    </submittedName>
</protein>
<dbReference type="PANTHER" id="PTHR42796">
    <property type="entry name" value="FUMARYLACETOACETATE HYDROLASE DOMAIN-CONTAINING PROTEIN 2A-RELATED"/>
    <property type="match status" value="1"/>
</dbReference>
<dbReference type="InterPro" id="IPR051121">
    <property type="entry name" value="FAH"/>
</dbReference>
<dbReference type="Proteomes" id="UP000570514">
    <property type="component" value="Unassembled WGS sequence"/>
</dbReference>
<name>A0A846N115_9PROT</name>
<dbReference type="SUPFAM" id="SSF56529">
    <property type="entry name" value="FAH"/>
    <property type="match status" value="1"/>
</dbReference>
<dbReference type="GO" id="GO:0019752">
    <property type="term" value="P:carboxylic acid metabolic process"/>
    <property type="evidence" value="ECO:0007669"/>
    <property type="project" value="UniProtKB-ARBA"/>
</dbReference>
<proteinExistence type="inferred from homology"/>